<protein>
    <submittedName>
        <fullName evidence="1">Uncharacterized protein</fullName>
    </submittedName>
</protein>
<evidence type="ECO:0000313" key="1">
    <source>
        <dbReference type="EMBL" id="MFN6543392.1"/>
    </source>
</evidence>
<name>A0ABW9L946_9MYCO</name>
<dbReference type="Proteomes" id="UP001635816">
    <property type="component" value="Unassembled WGS sequence"/>
</dbReference>
<dbReference type="EMBL" id="JBKBDD010000003">
    <property type="protein sequence ID" value="MFN6543392.1"/>
    <property type="molecule type" value="Genomic_DNA"/>
</dbReference>
<organism evidence="1 2">
    <name type="scientific">Mycolicibacterium nivoides</name>
    <dbReference type="NCBI Taxonomy" id="2487344"/>
    <lineage>
        <taxon>Bacteria</taxon>
        <taxon>Bacillati</taxon>
        <taxon>Actinomycetota</taxon>
        <taxon>Actinomycetes</taxon>
        <taxon>Mycobacteriales</taxon>
        <taxon>Mycobacteriaceae</taxon>
        <taxon>Mycolicibacterium</taxon>
    </lineage>
</organism>
<gene>
    <name evidence="1" type="ORF">ACK4CT_09380</name>
</gene>
<evidence type="ECO:0000313" key="2">
    <source>
        <dbReference type="Proteomes" id="UP001635816"/>
    </source>
</evidence>
<accession>A0ABW9L946</accession>
<dbReference type="RefSeq" id="WP_409543024.1">
    <property type="nucleotide sequence ID" value="NZ_JBKBDD010000003.1"/>
</dbReference>
<comment type="caution">
    <text evidence="1">The sequence shown here is derived from an EMBL/GenBank/DDBJ whole genome shotgun (WGS) entry which is preliminary data.</text>
</comment>
<proteinExistence type="predicted"/>
<reference evidence="1 2" key="1">
    <citation type="submission" date="2024-12" db="EMBL/GenBank/DDBJ databases">
        <title>The coexistence of Mycolicibacterium septicum and Mycolicibacterium nivoides in clinical samples.</title>
        <authorList>
            <person name="Wang C."/>
            <person name="Feng Y."/>
            <person name="Zong Z."/>
        </authorList>
    </citation>
    <scope>NUCLEOTIDE SEQUENCE [LARGE SCALE GENOMIC DNA]</scope>
    <source>
        <strain evidence="1 2">120309</strain>
    </source>
</reference>
<keyword evidence="2" id="KW-1185">Reference proteome</keyword>
<sequence length="184" mass="20994">MATTYDRINIALRRLKRRVSWDLTELAESIREGEPRPEAFRIRGDGTSLDDYMKVSSIRRLLTLLVSLELAESLPENKIRINNAGSNCLQSDDHFANQVKASVTTLLHKGGIELEDLRNAIKQTRLPDMPDADTIFVKVVDNAQKSGKEVTIDADRFRTMMYLLAIAKGVDRVVRVYYRFDDHV</sequence>